<dbReference type="AlphaFoldDB" id="B8MQE8"/>
<dbReference type="EMBL" id="EQ962659">
    <property type="protein sequence ID" value="EED13350.1"/>
    <property type="molecule type" value="Genomic_DNA"/>
</dbReference>
<protein>
    <submittedName>
        <fullName evidence="1">Uncharacterized protein</fullName>
    </submittedName>
</protein>
<dbReference type="HOGENOM" id="CLU_2484849_0_0_1"/>
<dbReference type="RefSeq" id="XP_002487461.1">
    <property type="nucleotide sequence ID" value="XM_002487416.1"/>
</dbReference>
<dbReference type="Proteomes" id="UP000001745">
    <property type="component" value="Unassembled WGS sequence"/>
</dbReference>
<dbReference type="PhylomeDB" id="B8MQE8"/>
<dbReference type="GeneID" id="8106440"/>
<reference evidence="2" key="1">
    <citation type="journal article" date="2015" name="Genome Announc.">
        <title>Genome sequence of the AIDS-associated pathogen Penicillium marneffei (ATCC18224) and its near taxonomic relative Talaromyces stipitatus (ATCC10500).</title>
        <authorList>
            <person name="Nierman W.C."/>
            <person name="Fedorova-Abrams N.D."/>
            <person name="Andrianopoulos A."/>
        </authorList>
    </citation>
    <scope>NUCLEOTIDE SEQUENCE [LARGE SCALE GENOMIC DNA]</scope>
    <source>
        <strain evidence="2">ATCC 10500 / CBS 375.48 / QM 6759 / NRRL 1006</strain>
    </source>
</reference>
<evidence type="ECO:0000313" key="2">
    <source>
        <dbReference type="Proteomes" id="UP000001745"/>
    </source>
</evidence>
<name>B8MQE8_TALSN</name>
<organism evidence="1 2">
    <name type="scientific">Talaromyces stipitatus (strain ATCC 10500 / CBS 375.48 / QM 6759 / NRRL 1006)</name>
    <name type="common">Penicillium stipitatum</name>
    <dbReference type="NCBI Taxonomy" id="441959"/>
    <lineage>
        <taxon>Eukaryota</taxon>
        <taxon>Fungi</taxon>
        <taxon>Dikarya</taxon>
        <taxon>Ascomycota</taxon>
        <taxon>Pezizomycotina</taxon>
        <taxon>Eurotiomycetes</taxon>
        <taxon>Eurotiomycetidae</taxon>
        <taxon>Eurotiales</taxon>
        <taxon>Trichocomaceae</taxon>
        <taxon>Talaromyces</taxon>
        <taxon>Talaromyces sect. Talaromyces</taxon>
    </lineage>
</organism>
<dbReference type="VEuPathDB" id="FungiDB:TSTA_058380"/>
<dbReference type="OrthoDB" id="674604at2759"/>
<dbReference type="InParanoid" id="B8MQE8"/>
<gene>
    <name evidence="1" type="ORF">TSTA_058380</name>
</gene>
<keyword evidence="2" id="KW-1185">Reference proteome</keyword>
<proteinExistence type="predicted"/>
<accession>B8MQE8</accession>
<evidence type="ECO:0000313" key="1">
    <source>
        <dbReference type="EMBL" id="EED13350.1"/>
    </source>
</evidence>
<sequence length="87" mass="10047">MTPTTSQVNLGHTIQTTDLIVQLVLKFYPIYRVEKAFMTTSMQDNSFREMDGVPLALTSAGMYLQHTTMSVKDYPQIYQDLWESLHK</sequence>